<comment type="caution">
    <text evidence="3">The sequence shown here is derived from an EMBL/GenBank/DDBJ whole genome shotgun (WGS) entry which is preliminary data.</text>
</comment>
<accession>A0A7J7J6C3</accession>
<evidence type="ECO:0000256" key="2">
    <source>
        <dbReference type="SAM" id="Phobius"/>
    </source>
</evidence>
<feature type="transmembrane region" description="Helical" evidence="2">
    <location>
        <begin position="243"/>
        <end position="263"/>
    </location>
</feature>
<keyword evidence="2" id="KW-0812">Transmembrane</keyword>
<name>A0A7J7J6C3_BUGNE</name>
<keyword evidence="4" id="KW-1185">Reference proteome</keyword>
<dbReference type="AlphaFoldDB" id="A0A7J7J6C3"/>
<sequence length="404" mass="45384">MISLFLTATEADVYAMEVMLKTSPPAQNKKNLVSKVLPKSGFSKVAVIWRPGYTVAVVGGATAVLAMVGLVIVIHHRQYTRGGKNKLFLQGNIDTALQLQRELSYIEKQKLQDKKLLEQAELRRLAALEAEQTLNTTLQEVGKEKGPKIKIKITKKTFSNGSHTSTAVTNQHTNHQTSVPEAEDPDLLLFQKLQNMSPTGKSQSKYSTINIMTSTKIVEPRDTELSMHAMQQSAVEEALNTNITIYLVMFSIPLLIIIIVLVGKYAKREIYRKNEQMTKIRMATLIEHIPEGVTPTYMNMAQSSGSSVFRKEPPILIYVTEHKSHSRHSTLPKNQTLDWHEKPELFSPNLSLAMPDRQSLALPENLFSMATSANSFGNLHGSFSLQDTRRSSYSPYDPYTTFRY</sequence>
<evidence type="ECO:0000256" key="1">
    <source>
        <dbReference type="SAM" id="MobiDB-lite"/>
    </source>
</evidence>
<reference evidence="3" key="1">
    <citation type="submission" date="2020-06" db="EMBL/GenBank/DDBJ databases">
        <title>Draft genome of Bugula neritina, a colonial animal packing powerful symbionts and potential medicines.</title>
        <authorList>
            <person name="Rayko M."/>
        </authorList>
    </citation>
    <scope>NUCLEOTIDE SEQUENCE [LARGE SCALE GENOMIC DNA]</scope>
    <source>
        <strain evidence="3">Kwan_BN1</strain>
    </source>
</reference>
<proteinExistence type="predicted"/>
<feature type="transmembrane region" description="Helical" evidence="2">
    <location>
        <begin position="53"/>
        <end position="74"/>
    </location>
</feature>
<keyword evidence="2" id="KW-1133">Transmembrane helix</keyword>
<keyword evidence="2" id="KW-0472">Membrane</keyword>
<evidence type="ECO:0000313" key="3">
    <source>
        <dbReference type="EMBL" id="KAF6021186.1"/>
    </source>
</evidence>
<gene>
    <name evidence="3" type="ORF">EB796_020507</name>
</gene>
<organism evidence="3 4">
    <name type="scientific">Bugula neritina</name>
    <name type="common">Brown bryozoan</name>
    <name type="synonym">Sertularia neritina</name>
    <dbReference type="NCBI Taxonomy" id="10212"/>
    <lineage>
        <taxon>Eukaryota</taxon>
        <taxon>Metazoa</taxon>
        <taxon>Spiralia</taxon>
        <taxon>Lophotrochozoa</taxon>
        <taxon>Bryozoa</taxon>
        <taxon>Gymnolaemata</taxon>
        <taxon>Cheilostomatida</taxon>
        <taxon>Flustrina</taxon>
        <taxon>Buguloidea</taxon>
        <taxon>Bugulidae</taxon>
        <taxon>Bugula</taxon>
    </lineage>
</organism>
<feature type="compositionally biased region" description="Polar residues" evidence="1">
    <location>
        <begin position="160"/>
        <end position="179"/>
    </location>
</feature>
<feature type="region of interest" description="Disordered" evidence="1">
    <location>
        <begin position="160"/>
        <end position="180"/>
    </location>
</feature>
<dbReference type="Proteomes" id="UP000593567">
    <property type="component" value="Unassembled WGS sequence"/>
</dbReference>
<protein>
    <submittedName>
        <fullName evidence="3">Uncharacterized protein</fullName>
    </submittedName>
</protein>
<dbReference type="EMBL" id="VXIV02003102">
    <property type="protein sequence ID" value="KAF6021186.1"/>
    <property type="molecule type" value="Genomic_DNA"/>
</dbReference>
<evidence type="ECO:0000313" key="4">
    <source>
        <dbReference type="Proteomes" id="UP000593567"/>
    </source>
</evidence>